<dbReference type="AlphaFoldDB" id="A0A5C6B8T2"/>
<protein>
    <submittedName>
        <fullName evidence="1">Uncharacterized protein</fullName>
    </submittedName>
</protein>
<dbReference type="Proteomes" id="UP000320176">
    <property type="component" value="Unassembled WGS sequence"/>
</dbReference>
<organism evidence="1 2">
    <name type="scientific">Stieleria varia</name>
    <dbReference type="NCBI Taxonomy" id="2528005"/>
    <lineage>
        <taxon>Bacteria</taxon>
        <taxon>Pseudomonadati</taxon>
        <taxon>Planctomycetota</taxon>
        <taxon>Planctomycetia</taxon>
        <taxon>Pirellulales</taxon>
        <taxon>Pirellulaceae</taxon>
        <taxon>Stieleria</taxon>
    </lineage>
</organism>
<gene>
    <name evidence="1" type="ORF">Pla52n_04270</name>
</gene>
<proteinExistence type="predicted"/>
<keyword evidence="2" id="KW-1185">Reference proteome</keyword>
<sequence length="288" mass="32468">MNVRWSLSSHVLITLVVCCIGTISDAQRVVAQDVATDDFKTIEFSGRSFTLPPPTLNTQQSAKEQLDAMQSLVGKAKWKAFTRDSAVAPVEIDLDYLRDEADQRIGHSVHMAFLVHASFDSLRDQDVTSKITGGGAEKDRWTGRLLTEEEREKNNATLSDDETLVMFAVPLLDKVELQGVIRVARDESEDELTYRFHLDPGFDSPSGISPNGWKRIDADSDEMTVPYKGLAGYLSIQRLSEPAETCFVEARVLMHEPQEWFNGSNFLRSKLPLMMQEIARNFRRRVAK</sequence>
<accession>A0A5C6B8T2</accession>
<reference evidence="1 2" key="1">
    <citation type="submission" date="2019-02" db="EMBL/GenBank/DDBJ databases">
        <title>Deep-cultivation of Planctomycetes and their phenomic and genomic characterization uncovers novel biology.</title>
        <authorList>
            <person name="Wiegand S."/>
            <person name="Jogler M."/>
            <person name="Boedeker C."/>
            <person name="Pinto D."/>
            <person name="Vollmers J."/>
            <person name="Rivas-Marin E."/>
            <person name="Kohn T."/>
            <person name="Peeters S.H."/>
            <person name="Heuer A."/>
            <person name="Rast P."/>
            <person name="Oberbeckmann S."/>
            <person name="Bunk B."/>
            <person name="Jeske O."/>
            <person name="Meyerdierks A."/>
            <person name="Storesund J.E."/>
            <person name="Kallscheuer N."/>
            <person name="Luecker S."/>
            <person name="Lage O.M."/>
            <person name="Pohl T."/>
            <person name="Merkel B.J."/>
            <person name="Hornburger P."/>
            <person name="Mueller R.-W."/>
            <person name="Bruemmer F."/>
            <person name="Labrenz M."/>
            <person name="Spormann A.M."/>
            <person name="Op Den Camp H."/>
            <person name="Overmann J."/>
            <person name="Amann R."/>
            <person name="Jetten M.S.M."/>
            <person name="Mascher T."/>
            <person name="Medema M.H."/>
            <person name="Devos D.P."/>
            <person name="Kaster A.-K."/>
            <person name="Ovreas L."/>
            <person name="Rohde M."/>
            <person name="Galperin M.Y."/>
            <person name="Jogler C."/>
        </authorList>
    </citation>
    <scope>NUCLEOTIDE SEQUENCE [LARGE SCALE GENOMIC DNA]</scope>
    <source>
        <strain evidence="1 2">Pla52n</strain>
    </source>
</reference>
<dbReference type="EMBL" id="SJPN01000001">
    <property type="protein sequence ID" value="TWU07851.1"/>
    <property type="molecule type" value="Genomic_DNA"/>
</dbReference>
<dbReference type="RefSeq" id="WP_231741629.1">
    <property type="nucleotide sequence ID" value="NZ_CP151726.1"/>
</dbReference>
<name>A0A5C6B8T2_9BACT</name>
<evidence type="ECO:0000313" key="1">
    <source>
        <dbReference type="EMBL" id="TWU07851.1"/>
    </source>
</evidence>
<evidence type="ECO:0000313" key="2">
    <source>
        <dbReference type="Proteomes" id="UP000320176"/>
    </source>
</evidence>
<comment type="caution">
    <text evidence="1">The sequence shown here is derived from an EMBL/GenBank/DDBJ whole genome shotgun (WGS) entry which is preliminary data.</text>
</comment>